<organism evidence="1 2">
    <name type="scientific">Fluviispira multicolorata</name>
    <dbReference type="NCBI Taxonomy" id="2654512"/>
    <lineage>
        <taxon>Bacteria</taxon>
        <taxon>Pseudomonadati</taxon>
        <taxon>Bdellovibrionota</taxon>
        <taxon>Oligoflexia</taxon>
        <taxon>Silvanigrellales</taxon>
        <taxon>Silvanigrellaceae</taxon>
        <taxon>Fluviispira</taxon>
    </lineage>
</organism>
<dbReference type="Pfam" id="PF10014">
    <property type="entry name" value="2OG-Fe_Oxy_2"/>
    <property type="match status" value="1"/>
</dbReference>
<dbReference type="Gene3D" id="2.60.120.620">
    <property type="entry name" value="q2cbj1_9rhob like domain"/>
    <property type="match status" value="1"/>
</dbReference>
<evidence type="ECO:0000313" key="1">
    <source>
        <dbReference type="EMBL" id="KAB8028123.1"/>
    </source>
</evidence>
<gene>
    <name evidence="1" type="ORF">GCL57_13815</name>
</gene>
<dbReference type="EMBL" id="WFLN01000010">
    <property type="protein sequence ID" value="KAB8028123.1"/>
    <property type="molecule type" value="Genomic_DNA"/>
</dbReference>
<dbReference type="InterPro" id="IPR018724">
    <property type="entry name" value="2OG-Fe_dioxygenase"/>
</dbReference>
<dbReference type="RefSeq" id="WP_152213944.1">
    <property type="nucleotide sequence ID" value="NZ_WFLN01000010.1"/>
</dbReference>
<protein>
    <recommendedName>
        <fullName evidence="3">2OG-Fe dioxygenase</fullName>
    </recommendedName>
</protein>
<comment type="caution">
    <text evidence="1">The sequence shown here is derived from an EMBL/GenBank/DDBJ whole genome shotgun (WGS) entry which is preliminary data.</text>
</comment>
<evidence type="ECO:0000313" key="2">
    <source>
        <dbReference type="Proteomes" id="UP000442694"/>
    </source>
</evidence>
<sequence>MDVNSILNGIRENKFYYSRDILNRMISFSANDELEFKKFWDNLVHDNYVEKFTCRKRRIAKFHAHKTIELIADNTVQTSKLYNNISGGMTRYYKYAEDHFLNNRIFQDLLKLNVEIGKKYLGVESLIISCQIFRITPNEDGSKTPVTIGLHKDETHLIGLHFINSLNILGGVSKIFDNDKKYIENSEIVFSEFLESIYIDDTKTFHETTPIFRNNLAHDSFRDVLIFAMEFKK</sequence>
<dbReference type="Proteomes" id="UP000442694">
    <property type="component" value="Unassembled WGS sequence"/>
</dbReference>
<name>A0A833JD58_9BACT</name>
<dbReference type="AlphaFoldDB" id="A0A833JD58"/>
<reference evidence="1 2" key="1">
    <citation type="submission" date="2019-10" db="EMBL/GenBank/DDBJ databases">
        <title>New genus of Silvanigrellaceae.</title>
        <authorList>
            <person name="Pitt A."/>
            <person name="Hahn M.W."/>
        </authorList>
    </citation>
    <scope>NUCLEOTIDE SEQUENCE [LARGE SCALE GENOMIC DNA]</scope>
    <source>
        <strain evidence="1 2">33A1-SZDP</strain>
    </source>
</reference>
<evidence type="ECO:0008006" key="3">
    <source>
        <dbReference type="Google" id="ProtNLM"/>
    </source>
</evidence>
<dbReference type="GO" id="GO:0051213">
    <property type="term" value="F:dioxygenase activity"/>
    <property type="evidence" value="ECO:0007669"/>
    <property type="project" value="InterPro"/>
</dbReference>
<keyword evidence="2" id="KW-1185">Reference proteome</keyword>
<proteinExistence type="predicted"/>
<accession>A0A833JD58</accession>